<evidence type="ECO:0000313" key="1">
    <source>
        <dbReference type="EMBL" id="OHT14373.1"/>
    </source>
</evidence>
<sequence>MGDSESPTEFLVSLHNEIDQCIKAYDRNLYVKFRQKVQLIPDDVTFAQIDAHNSWIFRTIKSTKPPRSIMRSLIFLIFSPNLSISDLFNSLTIFTPKVSPDNFFYKTIHHIHNILIKDPENLFEQFSKKFTPQNVKWVHFCVIGKNISSLPPNDVSAVMRSFLSVSTKFKNKEFFGVSKFIRGINPPIFEAFVKPFLDQQILRNTDSFITILPNYLKHLKFCKNIATPHHGTDYIETVSHACESSNEKTVSHANLVVSLMASHISPKVFPFNQKSIIPYFNSATICKASVEVAFNELQKSTSQITKMALFSFLTKASHQHPPLFDVNKFVEQYLIKPPQFIFLYLMLNVPSLNSQPFKEITMNQNNLICLAIRAKLNLYKLKESDLDKVYLPQIFRKYSQDEVEAYSEVLYQIRNEIPEFAAKSFVFSTISTSFQGIVLSAFNKSIAQCSTEFLNGLFKTLRLRNPNELRPFIPILKNYLLKYSDHQKVICMALGIDNIEGDENVIIQGLFSLLNGEWRKNAENAIIRLCGNSKFHPIISKRILPHSLDSDYTNILSSLFLNFNIESDRQLFETVFLNQSNTVDKIMIKCISTHSPYSQYPSILCKVLKSPNQAAEIFDRKFIFSLLPKSNFREFDFLLFLPFYKVLLEVPEYDEICERIGKILCQFDYISFERSEIIDELEDFLEADQVLAHLYASDKLTEKTDAQVAQRIVKRQDFAKFFRVEMEKYDKIFYTEEIITAMTTHNIYIEPLPPIFKKYLNYMASFGLNNDIMTEITANTVFKYYKSQINTVVDNLIEFGVRKPELTLAILSKLTSIGSKQQTVFNFLMNLKKPQINPSHFNSVVQQFLLPEFSDKIIEKFFSVPEFRALPDETLPSLYYSLKTSSKSIPYLFDLIKTQCNPKCSDRTIEILIQCLRVLRQSDNSALVVISNQLVSNFEKTKSEILGLVFHFCTTPNKMEMLGQWITSNNMKAKALMILRYLFTIPSEASHLHTLLNNLISLTTNPDMRIVESATNALRAAANSLSPTMVDEITPFIISTIKPESTRFALEADLQFLIQVEKNNSLILLPYLPSLFLALQDLQSRNSYIDELFSLIEDHLKQSNNKTNNKEENDKERPGLYVDIVKMIRTNKKPLEVYKKIDEKIEDTRKDVTLTNIAYTMIERDLTNIDINIKLISFKILAELNLSDELFEKASLTFYRVSYDPHRNEISPHFKTFLNRCSLERKQQIFELFLEKVGTDTKNFQSDGFSFLFGTILAYLNDESYISSIIQKIKVTSNTLIRESLMNSLTEMFETNKELIIHQLIPISKCFLTLANSNDSFKLMKRITNYLTNDVLYQFMDLVVSFMSSPVADVREICNSLFLLLLRSHHPFDTLYIFFNHSKSSGSTNNSANNSAIISLNSMNTHSNSNPIGNNNLSGNHSSTDDSSGLFANSYDNYLFDEKEVFNKLFAAVICTNYDYTNSVSEKADHLLSLLVQNAKITDDYYVDSILPKIDHFLDSEDQKVNLLGIYGIVHIIRKIYNNKTLMEKLILTWIQMSSTNFPDQLVRCFKETVPFDLRAEIAKFIVMLIDDSFSISSSLSSTNSSTNTSTNIPLVNSTNFVSSGTVLGGAGALSLNDDAVGSSSSNIPLIQANSIETIDSIGTISSLNIINDLNMTKSVLVNSVIPMTPESCAVLIYSFIDARKYLDFINIANQNWPTQTSSSINNALQDLFSLAHGQINIPPRISATANGQNQQNGRPVSNTMKFDSLPSQFKYREAKLKLSGDDEINIKRKSIEPFITLSISLANDTVIKFIKNIELTPPDTVLIQLIGRMAHNKPEFFIQYASTFAEAVLPIFFHDVPTDDIRIIEESILAIINRSKPMEIARFFRNISPTFFTQQRRSTRMLYTRRVLSDQFVSSLIDETINIVQKSDNQEMLPDFAYFLRSIFQFTSDKIRTLKANLLIKAFISAIVKNDALSQGSADMIGAMRLFSTFIQNNTEILFISEISSVLTISRITPEIQCELISLIDCAMSMSVNNLLLLKLFEEKASVSPSPSIFECISYIIEFSPKFRENILMHLWNSCCSTNIKSENQSVRISIAKVGSLVCQQVYGENRDSIFDDVLTSNSNDSLVYCSFLNSLKSLDILRQDHHENIRRLLSISDPISCEFISLIPMLARSGKKALLSESMNYLVRGLRSKRYIVPSICLSTLKALQNELREMDIKESAVIITGLYFSFCRLKGELKNKSYETLQEILGKGQKSTFREIYFKTLDSSLAQAFQRDIFASS</sequence>
<reference evidence="1" key="1">
    <citation type="submission" date="2016-10" db="EMBL/GenBank/DDBJ databases">
        <authorList>
            <person name="Benchimol M."/>
            <person name="Almeida L.G."/>
            <person name="Vasconcelos A.T."/>
            <person name="Perreira-Neves A."/>
            <person name="Rosa I.A."/>
            <person name="Tasca T."/>
            <person name="Bogo M.R."/>
            <person name="de Souza W."/>
        </authorList>
    </citation>
    <scope>NUCLEOTIDE SEQUENCE [LARGE SCALE GENOMIC DNA]</scope>
    <source>
        <strain evidence="1">K</strain>
    </source>
</reference>
<organism evidence="1 2">
    <name type="scientific">Tritrichomonas foetus</name>
    <dbReference type="NCBI Taxonomy" id="1144522"/>
    <lineage>
        <taxon>Eukaryota</taxon>
        <taxon>Metamonada</taxon>
        <taxon>Parabasalia</taxon>
        <taxon>Tritrichomonadida</taxon>
        <taxon>Tritrichomonadidae</taxon>
        <taxon>Tritrichomonas</taxon>
    </lineage>
</organism>
<proteinExistence type="predicted"/>
<dbReference type="SUPFAM" id="SSF48371">
    <property type="entry name" value="ARM repeat"/>
    <property type="match status" value="1"/>
</dbReference>
<dbReference type="Proteomes" id="UP000179807">
    <property type="component" value="Unassembled WGS sequence"/>
</dbReference>
<dbReference type="VEuPathDB" id="TrichDB:TRFO_15301"/>
<accession>A0A1J4KXT5</accession>
<dbReference type="InterPro" id="IPR016024">
    <property type="entry name" value="ARM-type_fold"/>
</dbReference>
<dbReference type="GeneID" id="94833011"/>
<dbReference type="EMBL" id="MLAK01000384">
    <property type="protein sequence ID" value="OHT14373.1"/>
    <property type="molecule type" value="Genomic_DNA"/>
</dbReference>
<name>A0A1J4KXT5_9EUKA</name>
<protein>
    <submittedName>
        <fullName evidence="1">Uncharacterized protein</fullName>
    </submittedName>
</protein>
<comment type="caution">
    <text evidence="1">The sequence shown here is derived from an EMBL/GenBank/DDBJ whole genome shotgun (WGS) entry which is preliminary data.</text>
</comment>
<gene>
    <name evidence="1" type="ORF">TRFO_15301</name>
</gene>
<evidence type="ECO:0000313" key="2">
    <source>
        <dbReference type="Proteomes" id="UP000179807"/>
    </source>
</evidence>
<dbReference type="OrthoDB" id="10671132at2759"/>
<keyword evidence="2" id="KW-1185">Reference proteome</keyword>
<dbReference type="RefSeq" id="XP_068367509.1">
    <property type="nucleotide sequence ID" value="XM_068498307.1"/>
</dbReference>